<evidence type="ECO:0000313" key="2">
    <source>
        <dbReference type="Proteomes" id="UP000185146"/>
    </source>
</evidence>
<dbReference type="Proteomes" id="UP000185146">
    <property type="component" value="Chromosome"/>
</dbReference>
<evidence type="ECO:0000313" key="1">
    <source>
        <dbReference type="EMBL" id="APO81768.1"/>
    </source>
</evidence>
<reference evidence="1 2" key="1">
    <citation type="submission" date="2016-12" db="EMBL/GenBank/DDBJ databases">
        <title>Draft Genome Sequence of Mercury Resistant Pseudomonas DRA525.</title>
        <authorList>
            <person name="Drace K.M."/>
        </authorList>
    </citation>
    <scope>NUCLEOTIDE SEQUENCE [LARGE SCALE GENOMIC DNA]</scope>
    <source>
        <strain evidence="1 2">DRA525</strain>
    </source>
</reference>
<accession>A0A1L5PNP4</accession>
<name>A0A1L5PNP4_PSEPU</name>
<organism evidence="1 2">
    <name type="scientific">Pseudomonas putida</name>
    <name type="common">Arthrobacter siderocapsulatus</name>
    <dbReference type="NCBI Taxonomy" id="303"/>
    <lineage>
        <taxon>Bacteria</taxon>
        <taxon>Pseudomonadati</taxon>
        <taxon>Pseudomonadota</taxon>
        <taxon>Gammaproteobacteria</taxon>
        <taxon>Pseudomonadales</taxon>
        <taxon>Pseudomonadaceae</taxon>
        <taxon>Pseudomonas</taxon>
    </lineage>
</organism>
<dbReference type="RefSeq" id="WP_012315780.1">
    <property type="nucleotide sequence ID" value="NZ_CP018743.1"/>
</dbReference>
<sequence length="76" mass="8678">MTMTPNHAQALQQRGGATIINGPWPTYTQFKGPPERERWALYELAKAGRQAMEDSGFEMAESYDAFVRRVCEELQL</sequence>
<proteinExistence type="predicted"/>
<gene>
    <name evidence="1" type="ORF">BL240_10065</name>
</gene>
<dbReference type="AlphaFoldDB" id="A0A1L5PNP4"/>
<protein>
    <submittedName>
        <fullName evidence="1">Uncharacterized protein</fullName>
    </submittedName>
</protein>
<dbReference type="EMBL" id="CP018743">
    <property type="protein sequence ID" value="APO81768.1"/>
    <property type="molecule type" value="Genomic_DNA"/>
</dbReference>